<proteinExistence type="predicted"/>
<dbReference type="Proteomes" id="UP000311469">
    <property type="component" value="Chromosome cSF1"/>
</dbReference>
<dbReference type="RefSeq" id="WP_140041910.1">
    <property type="nucleotide sequence ID" value="NZ_CP041016.1"/>
</dbReference>
<evidence type="ECO:0000313" key="1">
    <source>
        <dbReference type="EMBL" id="QDC37069.1"/>
    </source>
</evidence>
<accession>A0A5B8CCT9</accession>
<sequence>MTATDRTRDEAERAQSLLNDQIACIDAALAFMEQRKAVYQPGIYANLWAALNSHRDKALWYLDQPNHGGRTALGLMGINGRGPLLDQTIRSVDFHANRVRYVPPAFQKGIAA</sequence>
<evidence type="ECO:0000313" key="2">
    <source>
        <dbReference type="Proteomes" id="UP000311469"/>
    </source>
</evidence>
<dbReference type="KEGG" id="sufl:FIL70_07385"/>
<protein>
    <submittedName>
        <fullName evidence="1">Uncharacterized protein</fullName>
    </submittedName>
</protein>
<dbReference type="AlphaFoldDB" id="A0A5B8CCT9"/>
<gene>
    <name evidence="1" type="ORF">FIL70_07385</name>
</gene>
<reference evidence="1 2" key="1">
    <citation type="submission" date="2019-06" db="EMBL/GenBank/DDBJ databases">
        <title>Genome organization and adaptive potential of archetypical organophosphate degarding Sphingobium fuliginis ATCC 27551.</title>
        <authorList>
            <person name="Sarwar A."/>
            <person name="Parthasarathy S."/>
            <person name="Singh C."/>
            <person name="Siddavattam D."/>
        </authorList>
    </citation>
    <scope>NUCLEOTIDE SEQUENCE [LARGE SCALE GENOMIC DNA]</scope>
    <source>
        <strain evidence="1 2">ATCC 27551</strain>
    </source>
</reference>
<dbReference type="EMBL" id="CP041016">
    <property type="protein sequence ID" value="QDC37069.1"/>
    <property type="molecule type" value="Genomic_DNA"/>
</dbReference>
<name>A0A5B8CCT9_SPHSA</name>
<organism evidence="1 2">
    <name type="scientific">Sphingobium fuliginis ATCC 27551</name>
    <dbReference type="NCBI Taxonomy" id="1208342"/>
    <lineage>
        <taxon>Bacteria</taxon>
        <taxon>Pseudomonadati</taxon>
        <taxon>Pseudomonadota</taxon>
        <taxon>Alphaproteobacteria</taxon>
        <taxon>Sphingomonadales</taxon>
        <taxon>Sphingomonadaceae</taxon>
        <taxon>Sphingobium</taxon>
    </lineage>
</organism>